<reference evidence="2 3" key="1">
    <citation type="journal article" date="2014" name="Int. J. Syst. Evol. Microbiol.">
        <title>Sneathiella chungangensis sp. nov., isolated from a marine sand, and emended description of the genus Sneathiella.</title>
        <authorList>
            <person name="Siamphan C."/>
            <person name="Kim H."/>
            <person name="Lee J.S."/>
            <person name="Kim W."/>
        </authorList>
    </citation>
    <scope>NUCLEOTIDE SEQUENCE [LARGE SCALE GENOMIC DNA]</scope>
    <source>
        <strain evidence="2 3">KCTC 32476</strain>
    </source>
</reference>
<dbReference type="RefSeq" id="WP_161339792.1">
    <property type="nucleotide sequence ID" value="NZ_JBHSDG010000003.1"/>
</dbReference>
<dbReference type="PANTHER" id="PTHR46565:SF20">
    <property type="entry name" value="COLD SHOCK DOMAIN-CONTAINING PROTEIN 4"/>
    <property type="match status" value="1"/>
</dbReference>
<name>A0A845MI78_9PROT</name>
<dbReference type="InterPro" id="IPR012340">
    <property type="entry name" value="NA-bd_OB-fold"/>
</dbReference>
<dbReference type="InterPro" id="IPR002059">
    <property type="entry name" value="CSP_DNA-bd"/>
</dbReference>
<dbReference type="Proteomes" id="UP000445696">
    <property type="component" value="Unassembled WGS sequence"/>
</dbReference>
<gene>
    <name evidence="2" type="ORF">GQF03_13325</name>
</gene>
<accession>A0A845MI78</accession>
<dbReference type="PANTHER" id="PTHR46565">
    <property type="entry name" value="COLD SHOCK DOMAIN PROTEIN 2"/>
    <property type="match status" value="1"/>
</dbReference>
<feature type="domain" description="CSD" evidence="1">
    <location>
        <begin position="92"/>
        <end position="159"/>
    </location>
</feature>
<comment type="caution">
    <text evidence="2">The sequence shown here is derived from an EMBL/GenBank/DDBJ whole genome shotgun (WGS) entry which is preliminary data.</text>
</comment>
<dbReference type="SMART" id="SM00357">
    <property type="entry name" value="CSP"/>
    <property type="match status" value="2"/>
</dbReference>
<dbReference type="PRINTS" id="PR00050">
    <property type="entry name" value="COLDSHOCK"/>
</dbReference>
<dbReference type="GO" id="GO:0005829">
    <property type="term" value="C:cytosol"/>
    <property type="evidence" value="ECO:0007669"/>
    <property type="project" value="UniProtKB-ARBA"/>
</dbReference>
<proteinExistence type="predicted"/>
<evidence type="ECO:0000259" key="1">
    <source>
        <dbReference type="PROSITE" id="PS51857"/>
    </source>
</evidence>
<feature type="domain" description="CSD" evidence="1">
    <location>
        <begin position="13"/>
        <end position="78"/>
    </location>
</feature>
<organism evidence="2 3">
    <name type="scientific">Sneathiella chungangensis</name>
    <dbReference type="NCBI Taxonomy" id="1418234"/>
    <lineage>
        <taxon>Bacteria</taxon>
        <taxon>Pseudomonadati</taxon>
        <taxon>Pseudomonadota</taxon>
        <taxon>Alphaproteobacteria</taxon>
        <taxon>Sneathiellales</taxon>
        <taxon>Sneathiellaceae</taxon>
        <taxon>Sneathiella</taxon>
    </lineage>
</organism>
<dbReference type="SUPFAM" id="SSF50249">
    <property type="entry name" value="Nucleic acid-binding proteins"/>
    <property type="match status" value="2"/>
</dbReference>
<evidence type="ECO:0000313" key="3">
    <source>
        <dbReference type="Proteomes" id="UP000445696"/>
    </source>
</evidence>
<dbReference type="Gene3D" id="2.40.50.140">
    <property type="entry name" value="Nucleic acid-binding proteins"/>
    <property type="match status" value="2"/>
</dbReference>
<protein>
    <submittedName>
        <fullName evidence="2">Cold-shock protein</fullName>
    </submittedName>
</protein>
<dbReference type="AlphaFoldDB" id="A0A845MI78"/>
<evidence type="ECO:0000313" key="2">
    <source>
        <dbReference type="EMBL" id="MZR23312.1"/>
    </source>
</evidence>
<keyword evidence="3" id="KW-1185">Reference proteome</keyword>
<sequence length="160" mass="17586">MNDRKPSKAVRKNISATVKFFDEAKGFGFVSPADGSPDAFVHISVLQNTSYHELREGMQILCDLADGDRGQQVVAIHEPEEDEEVAPASDIEITGVVTTYVPEHKYGFVTPDGGGEDVFIHTNMLERSDINPEELKLKTKVKCVVRMGLKGPIADSLEIL</sequence>
<dbReference type="EMBL" id="WTVA01000015">
    <property type="protein sequence ID" value="MZR23312.1"/>
    <property type="molecule type" value="Genomic_DNA"/>
</dbReference>
<dbReference type="GO" id="GO:0003676">
    <property type="term" value="F:nucleic acid binding"/>
    <property type="evidence" value="ECO:0007669"/>
    <property type="project" value="InterPro"/>
</dbReference>
<dbReference type="CDD" id="cd04458">
    <property type="entry name" value="CSP_CDS"/>
    <property type="match status" value="2"/>
</dbReference>
<dbReference type="PROSITE" id="PS51857">
    <property type="entry name" value="CSD_2"/>
    <property type="match status" value="2"/>
</dbReference>
<dbReference type="InterPro" id="IPR011129">
    <property type="entry name" value="CSD"/>
</dbReference>
<dbReference type="OrthoDB" id="9791685at2"/>
<dbReference type="Pfam" id="PF00313">
    <property type="entry name" value="CSD"/>
    <property type="match status" value="2"/>
</dbReference>